<reference evidence="2 3" key="2">
    <citation type="submission" date="2018-08" db="EMBL/GenBank/DDBJ databases">
        <authorList>
            <person name="Laetsch R D."/>
            <person name="Stevens L."/>
            <person name="Kumar S."/>
            <person name="Blaxter L. M."/>
        </authorList>
    </citation>
    <scope>NUCLEOTIDE SEQUENCE [LARGE SCALE GENOMIC DNA]</scope>
</reference>
<dbReference type="Proteomes" id="UP000271087">
    <property type="component" value="Unassembled WGS sequence"/>
</dbReference>
<proteinExistence type="predicted"/>
<evidence type="ECO:0000313" key="2">
    <source>
        <dbReference type="EMBL" id="VDN04183.1"/>
    </source>
</evidence>
<keyword evidence="3" id="KW-1185">Reference proteome</keyword>
<reference evidence="4" key="1">
    <citation type="submission" date="2016-06" db="UniProtKB">
        <authorList>
            <consortium name="WormBaseParasite"/>
        </authorList>
    </citation>
    <scope>IDENTIFICATION</scope>
</reference>
<dbReference type="AlphaFoldDB" id="A0A182EZQ3"/>
<accession>A0A182EZQ3</accession>
<evidence type="ECO:0000313" key="3">
    <source>
        <dbReference type="Proteomes" id="UP000271087"/>
    </source>
</evidence>
<evidence type="ECO:0000256" key="1">
    <source>
        <dbReference type="SAM" id="MobiDB-lite"/>
    </source>
</evidence>
<evidence type="ECO:0000313" key="4">
    <source>
        <dbReference type="WBParaSite" id="nOo.2.0.1.t13663-RA"/>
    </source>
</evidence>
<sequence>TATDQIIIKDGARLIDGTPSGIPDTQTAPWVDKNGI</sequence>
<gene>
    <name evidence="2" type="ORF">NOO_LOCUS13663</name>
</gene>
<dbReference type="EMBL" id="UYRW01017327">
    <property type="protein sequence ID" value="VDN04183.1"/>
    <property type="molecule type" value="Genomic_DNA"/>
</dbReference>
<protein>
    <submittedName>
        <fullName evidence="4">ABC transporter ATP-binding protein</fullName>
    </submittedName>
</protein>
<name>A0A182EZQ3_ONCOC</name>
<dbReference type="WBParaSite" id="nOo.2.0.1.t13663-RA">
    <property type="protein sequence ID" value="nOo.2.0.1.t13663-RA"/>
    <property type="gene ID" value="nOo.2.0.1.g13663"/>
</dbReference>
<feature type="region of interest" description="Disordered" evidence="1">
    <location>
        <begin position="17"/>
        <end position="36"/>
    </location>
</feature>
<organism evidence="4">
    <name type="scientific">Onchocerca ochengi</name>
    <name type="common">Filarial nematode worm</name>
    <dbReference type="NCBI Taxonomy" id="42157"/>
    <lineage>
        <taxon>Eukaryota</taxon>
        <taxon>Metazoa</taxon>
        <taxon>Ecdysozoa</taxon>
        <taxon>Nematoda</taxon>
        <taxon>Chromadorea</taxon>
        <taxon>Rhabditida</taxon>
        <taxon>Spirurina</taxon>
        <taxon>Spiruromorpha</taxon>
        <taxon>Filarioidea</taxon>
        <taxon>Onchocercidae</taxon>
        <taxon>Onchocerca</taxon>
    </lineage>
</organism>